<evidence type="ECO:0000259" key="1">
    <source>
        <dbReference type="PROSITE" id="PS51186"/>
    </source>
</evidence>
<dbReference type="InterPro" id="IPR000182">
    <property type="entry name" value="GNAT_dom"/>
</dbReference>
<dbReference type="PROSITE" id="PS51186">
    <property type="entry name" value="GNAT"/>
    <property type="match status" value="1"/>
</dbReference>
<dbReference type="PANTHER" id="PTHR37817">
    <property type="entry name" value="N-ACETYLTRANSFERASE EIS"/>
    <property type="match status" value="1"/>
</dbReference>
<dbReference type="GO" id="GO:0030649">
    <property type="term" value="P:aminoglycoside antibiotic catabolic process"/>
    <property type="evidence" value="ECO:0007669"/>
    <property type="project" value="TreeGrafter"/>
</dbReference>
<gene>
    <name evidence="2" type="ORF">AVDCRST_MAG18-2150</name>
</gene>
<dbReference type="InterPro" id="IPR051554">
    <property type="entry name" value="Acetyltransferase_Eis"/>
</dbReference>
<accession>A0A6J4V971</accession>
<organism evidence="2">
    <name type="scientific">uncultured Thermomicrobiales bacterium</name>
    <dbReference type="NCBI Taxonomy" id="1645740"/>
    <lineage>
        <taxon>Bacteria</taxon>
        <taxon>Pseudomonadati</taxon>
        <taxon>Thermomicrobiota</taxon>
        <taxon>Thermomicrobia</taxon>
        <taxon>Thermomicrobiales</taxon>
        <taxon>environmental samples</taxon>
    </lineage>
</organism>
<dbReference type="InterPro" id="IPR016181">
    <property type="entry name" value="Acyl_CoA_acyltransferase"/>
</dbReference>
<reference evidence="2" key="1">
    <citation type="submission" date="2020-02" db="EMBL/GenBank/DDBJ databases">
        <authorList>
            <person name="Meier V. D."/>
        </authorList>
    </citation>
    <scope>NUCLEOTIDE SEQUENCE</scope>
    <source>
        <strain evidence="2">AVDCRST_MAG18</strain>
    </source>
</reference>
<protein>
    <recommendedName>
        <fullName evidence="1">N-acetyltransferase domain-containing protein</fullName>
    </recommendedName>
</protein>
<dbReference type="EMBL" id="CADCWN010000167">
    <property type="protein sequence ID" value="CAA9572577.1"/>
    <property type="molecule type" value="Genomic_DNA"/>
</dbReference>
<dbReference type="Pfam" id="PF13527">
    <property type="entry name" value="Acetyltransf_9"/>
    <property type="match status" value="1"/>
</dbReference>
<dbReference type="AlphaFoldDB" id="A0A6J4V971"/>
<feature type="domain" description="N-acetyltransferase" evidence="1">
    <location>
        <begin position="14"/>
        <end position="167"/>
    </location>
</feature>
<name>A0A6J4V971_9BACT</name>
<dbReference type="GO" id="GO:0034069">
    <property type="term" value="F:aminoglycoside N-acetyltransferase activity"/>
    <property type="evidence" value="ECO:0007669"/>
    <property type="project" value="TreeGrafter"/>
</dbReference>
<proteinExistence type="predicted"/>
<dbReference type="PANTHER" id="PTHR37817:SF1">
    <property type="entry name" value="N-ACETYLTRANSFERASE EIS"/>
    <property type="match status" value="1"/>
</dbReference>
<dbReference type="Gene3D" id="3.40.630.30">
    <property type="match status" value="1"/>
</dbReference>
<dbReference type="SUPFAM" id="SSF55729">
    <property type="entry name" value="Acyl-CoA N-acyltransferases (Nat)"/>
    <property type="match status" value="1"/>
</dbReference>
<evidence type="ECO:0000313" key="2">
    <source>
        <dbReference type="EMBL" id="CAA9572577.1"/>
    </source>
</evidence>
<sequence length="195" mass="20765">MGNTASTPEEVRISSHTGLTPEEFAAFNSLEQAAFSGYATPEEDRRELNDRFCSDDDAVGYILARTGGELIGAIKLLQRAIPFGGRAIQLGGLGGVATRADWRGRGVASATTSAAMATLRQRGCDIAYLCTDIARLGKLYGRVGFVPLGRAHTYLGASGTRYTDTDGMIAPVNSPEIFATVIEGKEPFDIGRGNW</sequence>